<dbReference type="EMBL" id="FQZH01000002">
    <property type="protein sequence ID" value="SHJ26190.1"/>
    <property type="molecule type" value="Genomic_DNA"/>
</dbReference>
<gene>
    <name evidence="4" type="ORF">SAMN05444337_1662</name>
</gene>
<protein>
    <submittedName>
        <fullName evidence="4">SpoU rRNA Methylase family protein</fullName>
    </submittedName>
</protein>
<dbReference type="PANTHER" id="PTHR43191:SF7">
    <property type="entry name" value="OBP33PEP LIKE PROTEIN"/>
    <property type="match status" value="1"/>
</dbReference>
<feature type="domain" description="tRNA/rRNA methyltransferase SpoU type" evidence="3">
    <location>
        <begin position="18"/>
        <end position="162"/>
    </location>
</feature>
<dbReference type="RefSeq" id="WP_072783882.1">
    <property type="nucleotide sequence ID" value="NZ_CP045292.1"/>
</dbReference>
<dbReference type="Gene3D" id="3.40.1280.10">
    <property type="match status" value="1"/>
</dbReference>
<dbReference type="AlphaFoldDB" id="A0A1M6HVE4"/>
<dbReference type="GO" id="GO:0032259">
    <property type="term" value="P:methylation"/>
    <property type="evidence" value="ECO:0007669"/>
    <property type="project" value="UniProtKB-KW"/>
</dbReference>
<evidence type="ECO:0000259" key="3">
    <source>
        <dbReference type="Pfam" id="PF00588"/>
    </source>
</evidence>
<proteinExistence type="predicted"/>
<dbReference type="InterPro" id="IPR029026">
    <property type="entry name" value="tRNA_m1G_MTases_N"/>
</dbReference>
<dbReference type="SUPFAM" id="SSF75217">
    <property type="entry name" value="alpha/beta knot"/>
    <property type="match status" value="1"/>
</dbReference>
<keyword evidence="2" id="KW-0808">Transferase</keyword>
<keyword evidence="5" id="KW-1185">Reference proteome</keyword>
<reference evidence="4 5" key="1">
    <citation type="submission" date="2016-11" db="EMBL/GenBank/DDBJ databases">
        <authorList>
            <person name="Jaros S."/>
            <person name="Januszkiewicz K."/>
            <person name="Wedrychowicz H."/>
        </authorList>
    </citation>
    <scope>NUCLEOTIDE SEQUENCE [LARGE SCALE GENOMIC DNA]</scope>
    <source>
        <strain evidence="4 5">DSM 22807</strain>
    </source>
</reference>
<evidence type="ECO:0000313" key="4">
    <source>
        <dbReference type="EMBL" id="SHJ26190.1"/>
    </source>
</evidence>
<accession>A0A1M6HVE4</accession>
<evidence type="ECO:0000256" key="1">
    <source>
        <dbReference type="ARBA" id="ARBA00022603"/>
    </source>
</evidence>
<dbReference type="PANTHER" id="PTHR43191">
    <property type="entry name" value="RRNA METHYLTRANSFERASE 3"/>
    <property type="match status" value="1"/>
</dbReference>
<evidence type="ECO:0000313" key="5">
    <source>
        <dbReference type="Proteomes" id="UP000184232"/>
    </source>
</evidence>
<dbReference type="GO" id="GO:0008173">
    <property type="term" value="F:RNA methyltransferase activity"/>
    <property type="evidence" value="ECO:0007669"/>
    <property type="project" value="InterPro"/>
</dbReference>
<dbReference type="STRING" id="683124.SAMN05444337_1662"/>
<sequence length="169" mass="19422">MEQLNHYNTAFQEKKFPIIVICDEIYFQQNIGSIFRICDAFGVEKIIFTGENFVFSERKINKTSRNTHKQVDYEIFLDKQEVIHQLTETDCNIIAIEITSSSKPLQDIKIDLNNKPLVIIIGSEIYGVSNEFLNITSASYHITMFGKNSSMNVVQSLSIALYEITKKNI</sequence>
<dbReference type="GO" id="GO:0006396">
    <property type="term" value="P:RNA processing"/>
    <property type="evidence" value="ECO:0007669"/>
    <property type="project" value="InterPro"/>
</dbReference>
<dbReference type="Proteomes" id="UP000184232">
    <property type="component" value="Unassembled WGS sequence"/>
</dbReference>
<dbReference type="Pfam" id="PF00588">
    <property type="entry name" value="SpoU_methylase"/>
    <property type="match status" value="1"/>
</dbReference>
<keyword evidence="1 4" id="KW-0489">Methyltransferase</keyword>
<dbReference type="InterPro" id="IPR051259">
    <property type="entry name" value="rRNA_Methyltransferase"/>
</dbReference>
<dbReference type="GO" id="GO:0003723">
    <property type="term" value="F:RNA binding"/>
    <property type="evidence" value="ECO:0007669"/>
    <property type="project" value="InterPro"/>
</dbReference>
<name>A0A1M6HVE4_9FLAO</name>
<evidence type="ECO:0000256" key="2">
    <source>
        <dbReference type="ARBA" id="ARBA00022679"/>
    </source>
</evidence>
<dbReference type="OrthoDB" id="9795352at2"/>
<dbReference type="InterPro" id="IPR029028">
    <property type="entry name" value="Alpha/beta_knot_MTases"/>
</dbReference>
<dbReference type="CDD" id="cd18082">
    <property type="entry name" value="SpoU-like_family"/>
    <property type="match status" value="1"/>
</dbReference>
<organism evidence="4 5">
    <name type="scientific">Flavobacterium haoranii</name>
    <dbReference type="NCBI Taxonomy" id="683124"/>
    <lineage>
        <taxon>Bacteria</taxon>
        <taxon>Pseudomonadati</taxon>
        <taxon>Bacteroidota</taxon>
        <taxon>Flavobacteriia</taxon>
        <taxon>Flavobacteriales</taxon>
        <taxon>Flavobacteriaceae</taxon>
        <taxon>Flavobacterium</taxon>
    </lineage>
</organism>
<dbReference type="InterPro" id="IPR001537">
    <property type="entry name" value="SpoU_MeTrfase"/>
</dbReference>